<organism evidence="3">
    <name type="scientific">uncultured Caudovirales phage</name>
    <dbReference type="NCBI Taxonomy" id="2100421"/>
    <lineage>
        <taxon>Viruses</taxon>
        <taxon>Duplodnaviria</taxon>
        <taxon>Heunggongvirae</taxon>
        <taxon>Uroviricota</taxon>
        <taxon>Caudoviricetes</taxon>
        <taxon>Peduoviridae</taxon>
        <taxon>Maltschvirus</taxon>
        <taxon>Maltschvirus maltsch</taxon>
    </lineage>
</organism>
<protein>
    <submittedName>
        <fullName evidence="3">Uncharacterized protein</fullName>
    </submittedName>
</protein>
<dbReference type="EMBL" id="LR797390">
    <property type="protein sequence ID" value="CAB4212805.1"/>
    <property type="molecule type" value="Genomic_DNA"/>
</dbReference>
<accession>A0A6J5RTG3</accession>
<reference evidence="3" key="1">
    <citation type="submission" date="2020-05" db="EMBL/GenBank/DDBJ databases">
        <authorList>
            <person name="Chiriac C."/>
            <person name="Salcher M."/>
            <person name="Ghai R."/>
            <person name="Kavagutti S V."/>
        </authorList>
    </citation>
    <scope>NUCLEOTIDE SEQUENCE</scope>
</reference>
<gene>
    <name evidence="2" type="ORF">UFOVP1080_35</name>
    <name evidence="3" type="ORF">UFOVP1321_23</name>
    <name evidence="4" type="ORF">UFOVP1432_40</name>
    <name evidence="5" type="ORF">UFOVP1528_28</name>
    <name evidence="1" type="ORF">UFOVP905_47</name>
</gene>
<dbReference type="EMBL" id="LR797043">
    <property type="protein sequence ID" value="CAB4183057.1"/>
    <property type="molecule type" value="Genomic_DNA"/>
</dbReference>
<dbReference type="EMBL" id="LR798375">
    <property type="protein sequence ID" value="CAB5227338.1"/>
    <property type="molecule type" value="Genomic_DNA"/>
</dbReference>
<sequence>MTTKINYSQINGAPVSLFDYMSAAQKADALAGTHTLDMSAAMQAAVDYCALNRWPTLELPGLIRLDSKVNIDRPVDTMTGVWTIKGTGGNGGFYTSNAISMFDTTIAVANNPKSEQIRFDNVRFEASADTLNCYVLEGKAFLRMQFSACTFYKIRCATTLNYYQSFYFDTMCRIIYTRGIFLNATLDGAHGATSGNVYDLHWDNNFFEKGSLGSGVPTGFVKAGGQIFGSSFFGGVFEGNEGSFYDAAITSGCSFYGIYFEENGDMEIKLGSFGPATLVSNVFYQTTDRYSVNCGTCLTVNGMGNVTNKRLYYDIAMSRSDLAQGLTSVGDVADIEISALLPQGPVGSFTGTLNGFAAGQSVAVTYVKTGKDVTLTWGTTTATSNVNTMSLTGIPAALLPSGRYMYVAVPTVDNGVDLGMMYARVSSGGIEFAKTWLGLTGLAFTAAGTKGIYAASITYQT</sequence>
<evidence type="ECO:0000313" key="5">
    <source>
        <dbReference type="EMBL" id="CAB5227338.1"/>
    </source>
</evidence>
<name>A0A6J5RTG3_9CAUD</name>
<dbReference type="EMBL" id="LR797266">
    <property type="protein sequence ID" value="CAB4197466.1"/>
    <property type="molecule type" value="Genomic_DNA"/>
</dbReference>
<evidence type="ECO:0000313" key="3">
    <source>
        <dbReference type="EMBL" id="CAB4197466.1"/>
    </source>
</evidence>
<evidence type="ECO:0000313" key="1">
    <source>
        <dbReference type="EMBL" id="CAB4170182.1"/>
    </source>
</evidence>
<proteinExistence type="predicted"/>
<evidence type="ECO:0000313" key="4">
    <source>
        <dbReference type="EMBL" id="CAB4212805.1"/>
    </source>
</evidence>
<evidence type="ECO:0000313" key="2">
    <source>
        <dbReference type="EMBL" id="CAB4183057.1"/>
    </source>
</evidence>
<dbReference type="EMBL" id="LR796848">
    <property type="protein sequence ID" value="CAB4170182.1"/>
    <property type="molecule type" value="Genomic_DNA"/>
</dbReference>